<dbReference type="RefSeq" id="WP_184325051.1">
    <property type="nucleotide sequence ID" value="NZ_JACHLZ010000001.1"/>
</dbReference>
<dbReference type="InterPro" id="IPR000719">
    <property type="entry name" value="Prot_kinase_dom"/>
</dbReference>
<dbReference type="FunFam" id="1.10.510.10:FF:000021">
    <property type="entry name" value="Serine/threonine protein kinase"/>
    <property type="match status" value="1"/>
</dbReference>
<feature type="domain" description="PASTA" evidence="11">
    <location>
        <begin position="465"/>
        <end position="530"/>
    </location>
</feature>
<comment type="catalytic activity">
    <reaction evidence="7">
        <text>L-threonyl-[protein] + ATP = O-phospho-L-threonyl-[protein] + ADP + H(+)</text>
        <dbReference type="Rhea" id="RHEA:46608"/>
        <dbReference type="Rhea" id="RHEA-COMP:11060"/>
        <dbReference type="Rhea" id="RHEA-COMP:11605"/>
        <dbReference type="ChEBI" id="CHEBI:15378"/>
        <dbReference type="ChEBI" id="CHEBI:30013"/>
        <dbReference type="ChEBI" id="CHEBI:30616"/>
        <dbReference type="ChEBI" id="CHEBI:61977"/>
        <dbReference type="ChEBI" id="CHEBI:456216"/>
        <dbReference type="EC" id="2.7.11.1"/>
    </reaction>
</comment>
<evidence type="ECO:0000256" key="7">
    <source>
        <dbReference type="ARBA" id="ARBA00047899"/>
    </source>
</evidence>
<reference evidence="12 13" key="1">
    <citation type="submission" date="2020-08" db="EMBL/GenBank/DDBJ databases">
        <title>Sequencing the genomes of 1000 actinobacteria strains.</title>
        <authorList>
            <person name="Klenk H.-P."/>
        </authorList>
    </citation>
    <scope>NUCLEOTIDE SEQUENCE [LARGE SCALE GENOMIC DNA]</scope>
    <source>
        <strain evidence="12 13">DSM 28796</strain>
    </source>
</reference>
<proteinExistence type="predicted"/>
<dbReference type="SMART" id="SM00220">
    <property type="entry name" value="S_TKc"/>
    <property type="match status" value="1"/>
</dbReference>
<dbReference type="Proteomes" id="UP000588158">
    <property type="component" value="Unassembled WGS sequence"/>
</dbReference>
<feature type="compositionally biased region" description="Basic residues" evidence="9">
    <location>
        <begin position="418"/>
        <end position="431"/>
    </location>
</feature>
<evidence type="ECO:0000256" key="3">
    <source>
        <dbReference type="ARBA" id="ARBA00022679"/>
    </source>
</evidence>
<evidence type="ECO:0000256" key="9">
    <source>
        <dbReference type="SAM" id="MobiDB-lite"/>
    </source>
</evidence>
<comment type="caution">
    <text evidence="12">The sequence shown here is derived from an EMBL/GenBank/DDBJ whole genome shotgun (WGS) entry which is preliminary data.</text>
</comment>
<dbReference type="PANTHER" id="PTHR43289:SF34">
    <property type="entry name" value="SERINE_THREONINE-PROTEIN KINASE YBDM-RELATED"/>
    <property type="match status" value="1"/>
</dbReference>
<accession>A0A841AEV7</accession>
<evidence type="ECO:0000256" key="8">
    <source>
        <dbReference type="ARBA" id="ARBA00048679"/>
    </source>
</evidence>
<dbReference type="EMBL" id="JACHLZ010000001">
    <property type="protein sequence ID" value="MBB5831618.1"/>
    <property type="molecule type" value="Genomic_DNA"/>
</dbReference>
<feature type="domain" description="PASTA" evidence="11">
    <location>
        <begin position="531"/>
        <end position="597"/>
    </location>
</feature>
<keyword evidence="3 12" id="KW-0808">Transferase</keyword>
<dbReference type="SUPFAM" id="SSF56112">
    <property type="entry name" value="Protein kinase-like (PK-like)"/>
    <property type="match status" value="1"/>
</dbReference>
<dbReference type="Pfam" id="PF03793">
    <property type="entry name" value="PASTA"/>
    <property type="match status" value="4"/>
</dbReference>
<dbReference type="PANTHER" id="PTHR43289">
    <property type="entry name" value="MITOGEN-ACTIVATED PROTEIN KINASE KINASE KINASE 20-RELATED"/>
    <property type="match status" value="1"/>
</dbReference>
<comment type="catalytic activity">
    <reaction evidence="8">
        <text>L-seryl-[protein] + ATP = O-phospho-L-seryl-[protein] + ADP + H(+)</text>
        <dbReference type="Rhea" id="RHEA:17989"/>
        <dbReference type="Rhea" id="RHEA-COMP:9863"/>
        <dbReference type="Rhea" id="RHEA-COMP:11604"/>
        <dbReference type="ChEBI" id="CHEBI:15378"/>
        <dbReference type="ChEBI" id="CHEBI:29999"/>
        <dbReference type="ChEBI" id="CHEBI:30616"/>
        <dbReference type="ChEBI" id="CHEBI:83421"/>
        <dbReference type="ChEBI" id="CHEBI:456216"/>
        <dbReference type="EC" id="2.7.11.1"/>
    </reaction>
</comment>
<dbReference type="GO" id="GO:0005524">
    <property type="term" value="F:ATP binding"/>
    <property type="evidence" value="ECO:0007669"/>
    <property type="project" value="UniProtKB-KW"/>
</dbReference>
<evidence type="ECO:0000256" key="1">
    <source>
        <dbReference type="ARBA" id="ARBA00012513"/>
    </source>
</evidence>
<evidence type="ECO:0000256" key="5">
    <source>
        <dbReference type="ARBA" id="ARBA00022777"/>
    </source>
</evidence>
<dbReference type="PROSITE" id="PS51178">
    <property type="entry name" value="PASTA"/>
    <property type="match status" value="4"/>
</dbReference>
<name>A0A841AEV7_9MICO</name>
<sequence>MSSATSTSPGISLLLDDRYRVEEPIARGGMATVHRGHDERLDRVVALKIMHPHLAMDEEFRRRFGREARAAARLAHRNVVGVFDQGGDGDRIYLAMELVEGETLRARIVKRHRLTVGETLRITEQVLEALVAAHRAGIVHRDIKPENILLDLTDTVKVADFGLARAIGTNNSSTGAALLGTVAYISPEVVTRGEADERSDLYSLGVVIFEMLTGRQPFQGEQPVHVAFQHVHDDIPAPSTVVTGIPRELDSLVTWAAARTVSQRPASAEDLLRAVRELLSTLPARVLGTRPEPRKDTATGDLPRVTASLDEVAAELLGRPRAFDPAAGLGAGPTAGAGAADEDSAPATAGDHDESRAAASADLGDADGTDAAATDTGATDADTHATSGADEPAAASSPAPAAEEQDETSRSVVLRSPRERRGRHLPVGTRHRSRPMAALAALSLAAALVGGAWTGGDWYLNTGPGADRTVPLVTGTPLADAEAALSASDLTVRTEERFDASVPAGHVISSEPSTGATVKKGDDIRVVVSKGEETFPVPALEGVALEDARAEVEALGLELVEDDPEYSETVPEGQVISQSASADALPVGGEVHVVVSQGRMPLSVPNETGNSGSAARSALEAAGFEVTVGEAHSASVPRGAVVSQSPASGTLYRGDTVHIVTSLGPEMVTVPDVFRQPEAQARATLEAAGFSVSVVHDKGDPVFGQVYEQSAAAGGQLAKGSTITIKVF</sequence>
<evidence type="ECO:0000256" key="6">
    <source>
        <dbReference type="ARBA" id="ARBA00022840"/>
    </source>
</evidence>
<keyword evidence="2" id="KW-0723">Serine/threonine-protein kinase</keyword>
<keyword evidence="4" id="KW-0547">Nucleotide-binding</keyword>
<dbReference type="FunFam" id="3.30.200.20:FF:000035">
    <property type="entry name" value="Serine/threonine protein kinase Stk1"/>
    <property type="match status" value="1"/>
</dbReference>
<evidence type="ECO:0000313" key="13">
    <source>
        <dbReference type="Proteomes" id="UP000588158"/>
    </source>
</evidence>
<keyword evidence="6" id="KW-0067">ATP-binding</keyword>
<gene>
    <name evidence="12" type="ORF">HNR70_001431</name>
</gene>
<dbReference type="Gene3D" id="3.30.10.20">
    <property type="match status" value="4"/>
</dbReference>
<dbReference type="Gene3D" id="3.30.200.20">
    <property type="entry name" value="Phosphorylase Kinase, domain 1"/>
    <property type="match status" value="1"/>
</dbReference>
<dbReference type="CDD" id="cd06577">
    <property type="entry name" value="PASTA_pknB"/>
    <property type="match status" value="4"/>
</dbReference>
<protein>
    <recommendedName>
        <fullName evidence="1">non-specific serine/threonine protein kinase</fullName>
        <ecNumber evidence="1">2.7.11.1</ecNumber>
    </recommendedName>
</protein>
<dbReference type="SMART" id="SM00740">
    <property type="entry name" value="PASTA"/>
    <property type="match status" value="4"/>
</dbReference>
<keyword evidence="13" id="KW-1185">Reference proteome</keyword>
<evidence type="ECO:0000259" key="11">
    <source>
        <dbReference type="PROSITE" id="PS51178"/>
    </source>
</evidence>
<feature type="region of interest" description="Disordered" evidence="9">
    <location>
        <begin position="286"/>
        <end position="305"/>
    </location>
</feature>
<organism evidence="12 13">
    <name type="scientific">Brachybacterium aquaticum</name>
    <dbReference type="NCBI Taxonomy" id="1432564"/>
    <lineage>
        <taxon>Bacteria</taxon>
        <taxon>Bacillati</taxon>
        <taxon>Actinomycetota</taxon>
        <taxon>Actinomycetes</taxon>
        <taxon>Micrococcales</taxon>
        <taxon>Dermabacteraceae</taxon>
        <taxon>Brachybacterium</taxon>
    </lineage>
</organism>
<feature type="region of interest" description="Disordered" evidence="9">
    <location>
        <begin position="324"/>
        <end position="431"/>
    </location>
</feature>
<dbReference type="InterPro" id="IPR005543">
    <property type="entry name" value="PASTA_dom"/>
</dbReference>
<evidence type="ECO:0000313" key="12">
    <source>
        <dbReference type="EMBL" id="MBB5831618.1"/>
    </source>
</evidence>
<feature type="domain" description="PASTA" evidence="11">
    <location>
        <begin position="664"/>
        <end position="728"/>
    </location>
</feature>
<evidence type="ECO:0000259" key="10">
    <source>
        <dbReference type="PROSITE" id="PS50011"/>
    </source>
</evidence>
<keyword evidence="5 12" id="KW-0418">Kinase</keyword>
<dbReference type="Gene3D" id="1.10.510.10">
    <property type="entry name" value="Transferase(Phosphotransferase) domain 1"/>
    <property type="match status" value="1"/>
</dbReference>
<dbReference type="GO" id="GO:0045717">
    <property type="term" value="P:negative regulation of fatty acid biosynthetic process"/>
    <property type="evidence" value="ECO:0007669"/>
    <property type="project" value="UniProtKB-ARBA"/>
</dbReference>
<dbReference type="Pfam" id="PF00069">
    <property type="entry name" value="Pkinase"/>
    <property type="match status" value="1"/>
</dbReference>
<dbReference type="InterPro" id="IPR011009">
    <property type="entry name" value="Kinase-like_dom_sf"/>
</dbReference>
<evidence type="ECO:0000256" key="2">
    <source>
        <dbReference type="ARBA" id="ARBA00022527"/>
    </source>
</evidence>
<dbReference type="InterPro" id="IPR008271">
    <property type="entry name" value="Ser/Thr_kinase_AS"/>
</dbReference>
<evidence type="ECO:0000256" key="4">
    <source>
        <dbReference type="ARBA" id="ARBA00022741"/>
    </source>
</evidence>
<dbReference type="AlphaFoldDB" id="A0A841AEV7"/>
<feature type="domain" description="Protein kinase" evidence="10">
    <location>
        <begin position="19"/>
        <end position="279"/>
    </location>
</feature>
<dbReference type="CDD" id="cd14014">
    <property type="entry name" value="STKc_PknB_like"/>
    <property type="match status" value="1"/>
</dbReference>
<feature type="compositionally biased region" description="Low complexity" evidence="9">
    <location>
        <begin position="369"/>
        <end position="402"/>
    </location>
</feature>
<dbReference type="PROSITE" id="PS50011">
    <property type="entry name" value="PROTEIN_KINASE_DOM"/>
    <property type="match status" value="1"/>
</dbReference>
<dbReference type="PROSITE" id="PS00108">
    <property type="entry name" value="PROTEIN_KINASE_ST"/>
    <property type="match status" value="1"/>
</dbReference>
<dbReference type="EC" id="2.7.11.1" evidence="1"/>
<feature type="domain" description="PASTA" evidence="11">
    <location>
        <begin position="598"/>
        <end position="663"/>
    </location>
</feature>
<dbReference type="GO" id="GO:0004674">
    <property type="term" value="F:protein serine/threonine kinase activity"/>
    <property type="evidence" value="ECO:0007669"/>
    <property type="project" value="UniProtKB-KW"/>
</dbReference>